<dbReference type="Gene3D" id="3.30.9.10">
    <property type="entry name" value="D-Amino Acid Oxidase, subunit A, domain 2"/>
    <property type="match status" value="1"/>
</dbReference>
<dbReference type="SUPFAM" id="SSF51905">
    <property type="entry name" value="FAD/NAD(P)-binding domain"/>
    <property type="match status" value="1"/>
</dbReference>
<dbReference type="Gene3D" id="3.50.50.60">
    <property type="entry name" value="FAD/NAD(P)-binding domain"/>
    <property type="match status" value="1"/>
</dbReference>
<feature type="domain" description="FAD dependent oxidoreductase" evidence="2">
    <location>
        <begin position="40"/>
        <end position="403"/>
    </location>
</feature>
<keyword evidence="4" id="KW-1185">Reference proteome</keyword>
<comment type="caution">
    <text evidence="3">The sequence shown here is derived from an EMBL/GenBank/DDBJ whole genome shotgun (WGS) entry which is preliminary data.</text>
</comment>
<evidence type="ECO:0000313" key="4">
    <source>
        <dbReference type="Proteomes" id="UP000588017"/>
    </source>
</evidence>
<dbReference type="AlphaFoldDB" id="A0A841K501"/>
<dbReference type="GO" id="GO:0016491">
    <property type="term" value="F:oxidoreductase activity"/>
    <property type="evidence" value="ECO:0007669"/>
    <property type="project" value="UniProtKB-KW"/>
</dbReference>
<sequence length="435" mass="46914">MRSAHEAAVLRRFFAPPSLRPASIMSQSSNGSFPSATTADVVIVGGAAMGSSVAFHLLSDPGFAGRVVVIEKDPTYARSASALSAASIRQQYSSPVNVRISLYGIAFLRNIGSHLSVDEERPVIDLTEGGYLYLASTQEGAETLARNHAVQQAEGADIVLFDPAGLREKFPWLATDDLLAGAWGRSGEGWFDGWALLQAFRKKARALGAEYRTGEVARLERQGNRVVAVHLTDGSRIDCGTVVNCAGSDGRRIAATAGVDIPVYPKKRYVFSFTCKGPVDNCPLMIDTSGAYVRPEGHRGAEGQMFICGISPEADADPDWDDNPEAVDWSLFEQTIWPALATRVPAFEQIRPGRAWSGPYDMNLLDHNAIVGRAGEVENLFLANGFSGHGLQQSPAVGRGIAEEIVHGRFVTLDLSDLGYTRVLAQRPLREANII</sequence>
<proteinExistence type="predicted"/>
<reference evidence="3 4" key="1">
    <citation type="submission" date="2020-08" db="EMBL/GenBank/DDBJ databases">
        <title>Genomic Encyclopedia of Type Strains, Phase IV (KMG-IV): sequencing the most valuable type-strain genomes for metagenomic binning, comparative biology and taxonomic classification.</title>
        <authorList>
            <person name="Goeker M."/>
        </authorList>
    </citation>
    <scope>NUCLEOTIDE SEQUENCE [LARGE SCALE GENOMIC DNA]</scope>
    <source>
        <strain evidence="3 4">DSM 101465</strain>
    </source>
</reference>
<dbReference type="InterPro" id="IPR006076">
    <property type="entry name" value="FAD-dep_OxRdtase"/>
</dbReference>
<keyword evidence="1" id="KW-0560">Oxidoreductase</keyword>
<accession>A0A841K501</accession>
<dbReference type="Proteomes" id="UP000588017">
    <property type="component" value="Unassembled WGS sequence"/>
</dbReference>
<evidence type="ECO:0000259" key="2">
    <source>
        <dbReference type="Pfam" id="PF01266"/>
    </source>
</evidence>
<dbReference type="GO" id="GO:0032981">
    <property type="term" value="P:mitochondrial respiratory chain complex I assembly"/>
    <property type="evidence" value="ECO:0007669"/>
    <property type="project" value="TreeGrafter"/>
</dbReference>
<dbReference type="GO" id="GO:0005737">
    <property type="term" value="C:cytoplasm"/>
    <property type="evidence" value="ECO:0007669"/>
    <property type="project" value="TreeGrafter"/>
</dbReference>
<dbReference type="Pfam" id="PF01266">
    <property type="entry name" value="DAO"/>
    <property type="match status" value="1"/>
</dbReference>
<dbReference type="EMBL" id="JACHEH010000002">
    <property type="protein sequence ID" value="MBB6167561.1"/>
    <property type="molecule type" value="Genomic_DNA"/>
</dbReference>
<protein>
    <submittedName>
        <fullName evidence="3">Glycine/D-amino acid oxidase-like deaminating enzyme</fullName>
    </submittedName>
</protein>
<dbReference type="InterPro" id="IPR036188">
    <property type="entry name" value="FAD/NAD-bd_sf"/>
</dbReference>
<dbReference type="PANTHER" id="PTHR13847:SF287">
    <property type="entry name" value="FAD-DEPENDENT OXIDOREDUCTASE DOMAIN-CONTAINING PROTEIN 1"/>
    <property type="match status" value="1"/>
</dbReference>
<organism evidence="3 4">
    <name type="scientific">Chelatococcus composti</name>
    <dbReference type="NCBI Taxonomy" id="1743235"/>
    <lineage>
        <taxon>Bacteria</taxon>
        <taxon>Pseudomonadati</taxon>
        <taxon>Pseudomonadota</taxon>
        <taxon>Alphaproteobacteria</taxon>
        <taxon>Hyphomicrobiales</taxon>
        <taxon>Chelatococcaceae</taxon>
        <taxon>Chelatococcus</taxon>
    </lineage>
</organism>
<dbReference type="PANTHER" id="PTHR13847">
    <property type="entry name" value="SARCOSINE DEHYDROGENASE-RELATED"/>
    <property type="match status" value="1"/>
</dbReference>
<gene>
    <name evidence="3" type="ORF">HNQ73_001179</name>
</gene>
<evidence type="ECO:0000256" key="1">
    <source>
        <dbReference type="ARBA" id="ARBA00023002"/>
    </source>
</evidence>
<evidence type="ECO:0000313" key="3">
    <source>
        <dbReference type="EMBL" id="MBB6167561.1"/>
    </source>
</evidence>
<name>A0A841K501_9HYPH</name>